<evidence type="ECO:0000313" key="6">
    <source>
        <dbReference type="Proteomes" id="UP000006727"/>
    </source>
</evidence>
<evidence type="ECO:0000256" key="1">
    <source>
        <dbReference type="SAM" id="Coils"/>
    </source>
</evidence>
<reference evidence="5" key="3">
    <citation type="submission" date="2020-12" db="UniProtKB">
        <authorList>
            <consortium name="EnsemblPlants"/>
        </authorList>
    </citation>
    <scope>IDENTIFICATION</scope>
</reference>
<reference evidence="4 6" key="1">
    <citation type="journal article" date="2008" name="Science">
        <title>The Physcomitrella genome reveals evolutionary insights into the conquest of land by plants.</title>
        <authorList>
            <person name="Rensing S."/>
            <person name="Lang D."/>
            <person name="Zimmer A."/>
            <person name="Terry A."/>
            <person name="Salamov A."/>
            <person name="Shapiro H."/>
            <person name="Nishiyama T."/>
            <person name="Perroud P.-F."/>
            <person name="Lindquist E."/>
            <person name="Kamisugi Y."/>
            <person name="Tanahashi T."/>
            <person name="Sakakibara K."/>
            <person name="Fujita T."/>
            <person name="Oishi K."/>
            <person name="Shin-I T."/>
            <person name="Kuroki Y."/>
            <person name="Toyoda A."/>
            <person name="Suzuki Y."/>
            <person name="Hashimoto A."/>
            <person name="Yamaguchi K."/>
            <person name="Sugano A."/>
            <person name="Kohara Y."/>
            <person name="Fujiyama A."/>
            <person name="Anterola A."/>
            <person name="Aoki S."/>
            <person name="Ashton N."/>
            <person name="Barbazuk W.B."/>
            <person name="Barker E."/>
            <person name="Bennetzen J."/>
            <person name="Bezanilla M."/>
            <person name="Blankenship R."/>
            <person name="Cho S.H."/>
            <person name="Dutcher S."/>
            <person name="Estelle M."/>
            <person name="Fawcett J.A."/>
            <person name="Gundlach H."/>
            <person name="Hanada K."/>
            <person name="Heyl A."/>
            <person name="Hicks K.A."/>
            <person name="Hugh J."/>
            <person name="Lohr M."/>
            <person name="Mayer K."/>
            <person name="Melkozernov A."/>
            <person name="Murata T."/>
            <person name="Nelson D."/>
            <person name="Pils B."/>
            <person name="Prigge M."/>
            <person name="Reiss B."/>
            <person name="Renner T."/>
            <person name="Rombauts S."/>
            <person name="Rushton P."/>
            <person name="Sanderfoot A."/>
            <person name="Schween G."/>
            <person name="Shiu S.-H."/>
            <person name="Stueber K."/>
            <person name="Theodoulou F.L."/>
            <person name="Tu H."/>
            <person name="Van de Peer Y."/>
            <person name="Verrier P.J."/>
            <person name="Waters E."/>
            <person name="Wood A."/>
            <person name="Yang L."/>
            <person name="Cove D."/>
            <person name="Cuming A."/>
            <person name="Hasebe M."/>
            <person name="Lucas S."/>
            <person name="Mishler D.B."/>
            <person name="Reski R."/>
            <person name="Grigoriev I."/>
            <person name="Quatrano R.S."/>
            <person name="Boore J.L."/>
        </authorList>
    </citation>
    <scope>NUCLEOTIDE SEQUENCE [LARGE SCALE GENOMIC DNA]</scope>
    <source>
        <strain evidence="5 6">cv. Gransden 2004</strain>
    </source>
</reference>
<evidence type="ECO:0000259" key="3">
    <source>
        <dbReference type="SMART" id="SM01066"/>
    </source>
</evidence>
<feature type="region of interest" description="Disordered" evidence="2">
    <location>
        <begin position="642"/>
        <end position="665"/>
    </location>
</feature>
<reference evidence="4 6" key="2">
    <citation type="journal article" date="2018" name="Plant J.">
        <title>The Physcomitrella patens chromosome-scale assembly reveals moss genome structure and evolution.</title>
        <authorList>
            <person name="Lang D."/>
            <person name="Ullrich K.K."/>
            <person name="Murat F."/>
            <person name="Fuchs J."/>
            <person name="Jenkins J."/>
            <person name="Haas F.B."/>
            <person name="Piednoel M."/>
            <person name="Gundlach H."/>
            <person name="Van Bel M."/>
            <person name="Meyberg R."/>
            <person name="Vives C."/>
            <person name="Morata J."/>
            <person name="Symeonidi A."/>
            <person name="Hiss M."/>
            <person name="Muchero W."/>
            <person name="Kamisugi Y."/>
            <person name="Saleh O."/>
            <person name="Blanc G."/>
            <person name="Decker E.L."/>
            <person name="van Gessel N."/>
            <person name="Grimwood J."/>
            <person name="Hayes R.D."/>
            <person name="Graham S.W."/>
            <person name="Gunter L.E."/>
            <person name="McDaniel S.F."/>
            <person name="Hoernstein S.N.W."/>
            <person name="Larsson A."/>
            <person name="Li F.W."/>
            <person name="Perroud P.F."/>
            <person name="Phillips J."/>
            <person name="Ranjan P."/>
            <person name="Rokshar D.S."/>
            <person name="Rothfels C.J."/>
            <person name="Schneider L."/>
            <person name="Shu S."/>
            <person name="Stevenson D.W."/>
            <person name="Thummler F."/>
            <person name="Tillich M."/>
            <person name="Villarreal Aguilar J.C."/>
            <person name="Widiez T."/>
            <person name="Wong G.K."/>
            <person name="Wymore A."/>
            <person name="Zhang Y."/>
            <person name="Zimmer A.D."/>
            <person name="Quatrano R.S."/>
            <person name="Mayer K.F.X."/>
            <person name="Goodstein D."/>
            <person name="Casacuberta J.M."/>
            <person name="Vandepoele K."/>
            <person name="Reski R."/>
            <person name="Cuming A.C."/>
            <person name="Tuskan G.A."/>
            <person name="Maumus F."/>
            <person name="Salse J."/>
            <person name="Schmutz J."/>
            <person name="Rensing S.A."/>
        </authorList>
    </citation>
    <scope>NUCLEOTIDE SEQUENCE [LARGE SCALE GENOMIC DNA]</scope>
    <source>
        <strain evidence="5 6">cv. Gransden 2004</strain>
    </source>
</reference>
<gene>
    <name evidence="5" type="primary">LOC112280644</name>
    <name evidence="4" type="ORF">PHYPA_004702</name>
</gene>
<feature type="region of interest" description="Disordered" evidence="2">
    <location>
        <begin position="327"/>
        <end position="385"/>
    </location>
</feature>
<dbReference type="InterPro" id="IPR013783">
    <property type="entry name" value="Ig-like_fold"/>
</dbReference>
<evidence type="ECO:0000256" key="2">
    <source>
        <dbReference type="SAM" id="MobiDB-lite"/>
    </source>
</evidence>
<accession>A0A2K1KVB4</accession>
<organism evidence="4">
    <name type="scientific">Physcomitrium patens</name>
    <name type="common">Spreading-leaved earth moss</name>
    <name type="synonym">Physcomitrella patens</name>
    <dbReference type="NCBI Taxonomy" id="3218"/>
    <lineage>
        <taxon>Eukaryota</taxon>
        <taxon>Viridiplantae</taxon>
        <taxon>Streptophyta</taxon>
        <taxon>Embryophyta</taxon>
        <taxon>Bryophyta</taxon>
        <taxon>Bryophytina</taxon>
        <taxon>Bryopsida</taxon>
        <taxon>Funariidae</taxon>
        <taxon>Funariales</taxon>
        <taxon>Funariaceae</taxon>
        <taxon>Physcomitrium</taxon>
    </lineage>
</organism>
<feature type="domain" description="Carbohydrate binding module family 25" evidence="3">
    <location>
        <begin position="738"/>
        <end position="818"/>
    </location>
</feature>
<keyword evidence="6" id="KW-1185">Reference proteome</keyword>
<dbReference type="Gene3D" id="2.60.40.10">
    <property type="entry name" value="Immunoglobulins"/>
    <property type="match status" value="1"/>
</dbReference>
<feature type="compositionally biased region" description="Basic and acidic residues" evidence="2">
    <location>
        <begin position="647"/>
        <end position="657"/>
    </location>
</feature>
<feature type="region of interest" description="Disordered" evidence="2">
    <location>
        <begin position="283"/>
        <end position="315"/>
    </location>
</feature>
<dbReference type="PaxDb" id="3218-PP1S204_104V6.1"/>
<protein>
    <recommendedName>
        <fullName evidence="3">Carbohydrate binding module family 25 domain-containing protein</fullName>
    </recommendedName>
</protein>
<dbReference type="SMART" id="SM01066">
    <property type="entry name" value="CBM_25"/>
    <property type="match status" value="1"/>
</dbReference>
<keyword evidence="1" id="KW-0175">Coiled coil</keyword>
<evidence type="ECO:0000313" key="5">
    <source>
        <dbReference type="EnsemblPlants" id="Pp3c3_20220V3.1"/>
    </source>
</evidence>
<dbReference type="Proteomes" id="UP000006727">
    <property type="component" value="Chromosome 3"/>
</dbReference>
<dbReference type="Gramene" id="Pp3c3_20220V3.1">
    <property type="protein sequence ID" value="Pp3c3_20220V3.1"/>
    <property type="gene ID" value="Pp3c3_20220"/>
</dbReference>
<name>A0A2K1KVB4_PHYPA</name>
<feature type="compositionally biased region" description="Basic and acidic residues" evidence="2">
    <location>
        <begin position="295"/>
        <end position="305"/>
    </location>
</feature>
<dbReference type="STRING" id="3218.A0A2K1KVB4"/>
<dbReference type="EMBL" id="ABEU02000003">
    <property type="protein sequence ID" value="PNR57708.1"/>
    <property type="molecule type" value="Genomic_DNA"/>
</dbReference>
<evidence type="ECO:0000313" key="4">
    <source>
        <dbReference type="EMBL" id="PNR57708.1"/>
    </source>
</evidence>
<sequence>MAAAFMYPPCSLRSTWGSIHRSCNCDAVVPGGEIRGGKQSTSFSRKFSCAPKKLRPYLLCKELERCRQTWVCSARFDFRGNSAEQAKEEDASTLAEMSTLIDDLFKLNELVNESNKGIGADVRTRVDVLYNRATLLKYSADRMVAGGGRVPLQLTATLKGLQREHASVENIVRLAMEAGPVLTDTEDPPSKVNPFSKEVEVEPTINAVPSDDQNQTLDIVVKEKEEEKAALFESLTRQSSLKAALKPTTSATGNYAMSTPAAEDSSPLAAFRKEIERRVMEQLAGNKVSTTDPSVPEKEEDKASTEGDATPQNNSVFGLLQNLPLRGRLPRRRAKGATKNELKSVETDSGEVEEAQLQTSEATETSSSVADVEQEPSAVDTETNSRELDKLKGDLVVLEQQLADAKEGSTRAEKAEAQLQQLSQEMEATVPLDFHEKAVRVERQSLLAARTKIEQVTAELKEKESILSAIKQDMTAEQDKLLTKVKELSGELSKRVSVKEIEAAVNSAVRELEEELRNALKRAESLKLELETNEKLLKKLQKEWVVERTSLRGEIANVKEKLTTLQTEKAADRAKLDEALDKVKGLEGLVAKLQQSMIEAEEERIRREKTVLATVRSLVADMVKAKRAQANSGTLESRLVEATKSLDGNDKSEDSEPRQASSAEDVLGSMFSGEKAIALETFFVMMGVLIQQESEKLETTDNQSRVDNAEGSLAAQNGGFQRDLSDMRSLKANVAKATKPIISLYYESSWEYAYLHYSVDGSAWTELPGVCMRNGIVVNSMPLKVIDVEGDSIEFVLTDGRGSWDCHPSGGNYHIRSSGTFLLSSGIIEQKR</sequence>
<dbReference type="OrthoDB" id="1905742at2759"/>
<feature type="compositionally biased region" description="Low complexity" evidence="2">
    <location>
        <begin position="359"/>
        <end position="368"/>
    </location>
</feature>
<dbReference type="Gramene" id="Pp3c3_20220V3.2">
    <property type="protein sequence ID" value="Pp3c3_20220V3.2"/>
    <property type="gene ID" value="Pp3c3_20220"/>
</dbReference>
<dbReference type="EnsemblPlants" id="Pp3c3_20220V3.1">
    <property type="protein sequence ID" value="Pp3c3_20220V3.1"/>
    <property type="gene ID" value="Pp3c3_20220"/>
</dbReference>
<dbReference type="EnsemblPlants" id="Pp3c3_20220V3.2">
    <property type="protein sequence ID" value="Pp3c3_20220V3.2"/>
    <property type="gene ID" value="Pp3c3_20220"/>
</dbReference>
<feature type="coiled-coil region" evidence="1">
    <location>
        <begin position="388"/>
        <end position="610"/>
    </location>
</feature>
<dbReference type="AlphaFoldDB" id="A0A2K1KVB4"/>
<dbReference type="InterPro" id="IPR005085">
    <property type="entry name" value="CBM25"/>
</dbReference>
<proteinExistence type="predicted"/>
<dbReference type="GO" id="GO:2001070">
    <property type="term" value="F:starch binding"/>
    <property type="evidence" value="ECO:0007669"/>
    <property type="project" value="InterPro"/>
</dbReference>